<reference evidence="2" key="2">
    <citation type="submission" date="2021-08" db="EMBL/GenBank/DDBJ databases">
        <authorList>
            <person name="Tani A."/>
            <person name="Ola A."/>
            <person name="Ogura Y."/>
            <person name="Katsura K."/>
            <person name="Hayashi T."/>
        </authorList>
    </citation>
    <scope>NUCLEOTIDE SEQUENCE</scope>
    <source>
        <strain evidence="2">NBRC 103626</strain>
    </source>
</reference>
<organism evidence="2 3">
    <name type="scientific">Methylobacterium gregans</name>
    <dbReference type="NCBI Taxonomy" id="374424"/>
    <lineage>
        <taxon>Bacteria</taxon>
        <taxon>Pseudomonadati</taxon>
        <taxon>Pseudomonadota</taxon>
        <taxon>Alphaproteobacteria</taxon>
        <taxon>Hyphomicrobiales</taxon>
        <taxon>Methylobacteriaceae</taxon>
        <taxon>Methylobacterium</taxon>
    </lineage>
</organism>
<dbReference type="RefSeq" id="WP_238302065.1">
    <property type="nucleotide sequence ID" value="NZ_BPQM01000030.1"/>
</dbReference>
<name>A0AA37HMF7_9HYPH</name>
<keyword evidence="3" id="KW-1185">Reference proteome</keyword>
<protein>
    <submittedName>
        <fullName evidence="2">Uncharacterized protein</fullName>
    </submittedName>
</protein>
<gene>
    <name evidence="2" type="ORF">NBEOAGPD_1567</name>
</gene>
<evidence type="ECO:0000313" key="3">
    <source>
        <dbReference type="Proteomes" id="UP001055108"/>
    </source>
</evidence>
<dbReference type="AlphaFoldDB" id="A0AA37HMF7"/>
<reference evidence="2" key="1">
    <citation type="journal article" date="2016" name="Front. Microbiol.">
        <title>Genome Sequence of the Piezophilic, Mesophilic Sulfate-Reducing Bacterium Desulfovibrio indicus J2T.</title>
        <authorList>
            <person name="Cao J."/>
            <person name="Maignien L."/>
            <person name="Shao Z."/>
            <person name="Alain K."/>
            <person name="Jebbar M."/>
        </authorList>
    </citation>
    <scope>NUCLEOTIDE SEQUENCE</scope>
    <source>
        <strain evidence="2">NBRC 103626</strain>
    </source>
</reference>
<evidence type="ECO:0000313" key="2">
    <source>
        <dbReference type="EMBL" id="GJD78353.1"/>
    </source>
</evidence>
<accession>A0AA37HMF7</accession>
<dbReference type="Proteomes" id="UP001055108">
    <property type="component" value="Unassembled WGS sequence"/>
</dbReference>
<dbReference type="EMBL" id="BPQM01000030">
    <property type="protein sequence ID" value="GJD78353.1"/>
    <property type="molecule type" value="Genomic_DNA"/>
</dbReference>
<evidence type="ECO:0000256" key="1">
    <source>
        <dbReference type="SAM" id="MobiDB-lite"/>
    </source>
</evidence>
<sequence>MTDAVANALHVRVRTSGDERLLRIAELVGCPIEAFRTPEGDALSDALELVKLWERIDATGRARLLACARTEAARTGEAQSTGHAGAGFRRPLR</sequence>
<comment type="caution">
    <text evidence="2">The sequence shown here is derived from an EMBL/GenBank/DDBJ whole genome shotgun (WGS) entry which is preliminary data.</text>
</comment>
<feature type="region of interest" description="Disordered" evidence="1">
    <location>
        <begin position="74"/>
        <end position="93"/>
    </location>
</feature>
<proteinExistence type="predicted"/>